<comment type="catalytic activity">
    <reaction evidence="1 5 6">
        <text>[protein]-peptidylproline (omega=180) = [protein]-peptidylproline (omega=0)</text>
        <dbReference type="Rhea" id="RHEA:16237"/>
        <dbReference type="Rhea" id="RHEA-COMP:10747"/>
        <dbReference type="Rhea" id="RHEA-COMP:10748"/>
        <dbReference type="ChEBI" id="CHEBI:83833"/>
        <dbReference type="ChEBI" id="CHEBI:83834"/>
        <dbReference type="EC" id="5.2.1.8"/>
    </reaction>
</comment>
<feature type="domain" description="PPIase FKBP-type" evidence="8">
    <location>
        <begin position="80"/>
        <end position="167"/>
    </location>
</feature>
<evidence type="ECO:0000313" key="9">
    <source>
        <dbReference type="EMBL" id="QEE31434.1"/>
    </source>
</evidence>
<name>A0A5B9EIF8_9BACT</name>
<keyword evidence="3 5" id="KW-0697">Rotamase</keyword>
<dbReference type="SUPFAM" id="SSF54534">
    <property type="entry name" value="FKBP-like"/>
    <property type="match status" value="1"/>
</dbReference>
<feature type="region of interest" description="Disordered" evidence="7">
    <location>
        <begin position="164"/>
        <end position="195"/>
    </location>
</feature>
<evidence type="ECO:0000313" key="10">
    <source>
        <dbReference type="Proteomes" id="UP000321820"/>
    </source>
</evidence>
<dbReference type="PANTHER" id="PTHR43811">
    <property type="entry name" value="FKBP-TYPE PEPTIDYL-PROLYL CIS-TRANS ISOMERASE FKPA"/>
    <property type="match status" value="1"/>
</dbReference>
<feature type="compositionally biased region" description="Pro residues" evidence="7">
    <location>
        <begin position="170"/>
        <end position="188"/>
    </location>
</feature>
<dbReference type="GO" id="GO:0003755">
    <property type="term" value="F:peptidyl-prolyl cis-trans isomerase activity"/>
    <property type="evidence" value="ECO:0007669"/>
    <property type="project" value="UniProtKB-UniRule"/>
</dbReference>
<keyword evidence="4 5" id="KW-0413">Isomerase</keyword>
<evidence type="ECO:0000256" key="7">
    <source>
        <dbReference type="SAM" id="MobiDB-lite"/>
    </source>
</evidence>
<evidence type="ECO:0000256" key="5">
    <source>
        <dbReference type="PROSITE-ProRule" id="PRU00277"/>
    </source>
</evidence>
<gene>
    <name evidence="9" type="ORF">FTW19_18245</name>
</gene>
<organism evidence="9 10">
    <name type="scientific">Terriglobus albidus</name>
    <dbReference type="NCBI Taxonomy" id="1592106"/>
    <lineage>
        <taxon>Bacteria</taxon>
        <taxon>Pseudomonadati</taxon>
        <taxon>Acidobacteriota</taxon>
        <taxon>Terriglobia</taxon>
        <taxon>Terriglobales</taxon>
        <taxon>Acidobacteriaceae</taxon>
        <taxon>Terriglobus</taxon>
    </lineage>
</organism>
<evidence type="ECO:0000256" key="6">
    <source>
        <dbReference type="RuleBase" id="RU003915"/>
    </source>
</evidence>
<reference evidence="9 10" key="1">
    <citation type="submission" date="2019-08" db="EMBL/GenBank/DDBJ databases">
        <title>Complete genome sequence of Terriglobus albidus strain ORNL.</title>
        <authorList>
            <person name="Podar M."/>
        </authorList>
    </citation>
    <scope>NUCLEOTIDE SEQUENCE [LARGE SCALE GENOMIC DNA]</scope>
    <source>
        <strain evidence="9 10">ORNL</strain>
    </source>
</reference>
<sequence>MAQSGATTPKQATSPATHRPATTPARRPAGTATKAPAAAPAADPAFNPKGAPEVTGTPKTLYALTYIDTKIGDGPLAEDEKFYTVHYTGWLPDGTKFDSSVDRGQPFVFPYGARRVIMGWDTGFEGMHVGGKRRILVPWQLAYGAAGRGPIPPKSPLVFDIELIAQSATPPEPPAQPAQPAPSTPPPASTSQQPK</sequence>
<dbReference type="EMBL" id="CP042806">
    <property type="protein sequence ID" value="QEE31434.1"/>
    <property type="molecule type" value="Genomic_DNA"/>
</dbReference>
<evidence type="ECO:0000256" key="4">
    <source>
        <dbReference type="ARBA" id="ARBA00023235"/>
    </source>
</evidence>
<feature type="region of interest" description="Disordered" evidence="7">
    <location>
        <begin position="1"/>
        <end position="54"/>
    </location>
</feature>
<dbReference type="InterPro" id="IPR046357">
    <property type="entry name" value="PPIase_dom_sf"/>
</dbReference>
<evidence type="ECO:0000256" key="3">
    <source>
        <dbReference type="ARBA" id="ARBA00023110"/>
    </source>
</evidence>
<keyword evidence="10" id="KW-1185">Reference proteome</keyword>
<dbReference type="Gene3D" id="3.10.50.40">
    <property type="match status" value="1"/>
</dbReference>
<accession>A0A5B9EIF8</accession>
<evidence type="ECO:0000256" key="1">
    <source>
        <dbReference type="ARBA" id="ARBA00000971"/>
    </source>
</evidence>
<comment type="similarity">
    <text evidence="2 6">Belongs to the FKBP-type PPIase family.</text>
</comment>
<dbReference type="PROSITE" id="PS50059">
    <property type="entry name" value="FKBP_PPIASE"/>
    <property type="match status" value="1"/>
</dbReference>
<dbReference type="Pfam" id="PF00254">
    <property type="entry name" value="FKBP_C"/>
    <property type="match status" value="1"/>
</dbReference>
<feature type="compositionally biased region" description="Low complexity" evidence="7">
    <location>
        <begin position="12"/>
        <end position="45"/>
    </location>
</feature>
<proteinExistence type="inferred from homology"/>
<dbReference type="AlphaFoldDB" id="A0A5B9EIF8"/>
<feature type="compositionally biased region" description="Polar residues" evidence="7">
    <location>
        <begin position="1"/>
        <end position="11"/>
    </location>
</feature>
<protein>
    <recommendedName>
        <fullName evidence="6">Peptidyl-prolyl cis-trans isomerase</fullName>
        <ecNumber evidence="6">5.2.1.8</ecNumber>
    </recommendedName>
</protein>
<dbReference type="Proteomes" id="UP000321820">
    <property type="component" value="Chromosome"/>
</dbReference>
<dbReference type="KEGG" id="talb:FTW19_18245"/>
<dbReference type="PANTHER" id="PTHR43811:SF19">
    <property type="entry name" value="39 KDA FK506-BINDING NUCLEAR PROTEIN"/>
    <property type="match status" value="1"/>
</dbReference>
<evidence type="ECO:0000259" key="8">
    <source>
        <dbReference type="PROSITE" id="PS50059"/>
    </source>
</evidence>
<evidence type="ECO:0000256" key="2">
    <source>
        <dbReference type="ARBA" id="ARBA00006577"/>
    </source>
</evidence>
<dbReference type="OrthoDB" id="280278at2"/>
<dbReference type="EC" id="5.2.1.8" evidence="6"/>
<dbReference type="InterPro" id="IPR001179">
    <property type="entry name" value="PPIase_FKBP_dom"/>
</dbReference>
<dbReference type="FunFam" id="3.10.50.40:FF:000006">
    <property type="entry name" value="Peptidyl-prolyl cis-trans isomerase"/>
    <property type="match status" value="1"/>
</dbReference>